<proteinExistence type="inferred from homology"/>
<dbReference type="InterPro" id="IPR046778">
    <property type="entry name" value="UPF0758_N"/>
</dbReference>
<dbReference type="InterPro" id="IPR001405">
    <property type="entry name" value="UPF0758"/>
</dbReference>
<keyword evidence="9" id="KW-1185">Reference proteome</keyword>
<comment type="similarity">
    <text evidence="6">Belongs to the UPF0758 family.</text>
</comment>
<dbReference type="EMBL" id="CP112932">
    <property type="protein sequence ID" value="WPY00909.1"/>
    <property type="molecule type" value="Genomic_DNA"/>
</dbReference>
<feature type="domain" description="MPN" evidence="7">
    <location>
        <begin position="107"/>
        <end position="229"/>
    </location>
</feature>
<dbReference type="PROSITE" id="PS50249">
    <property type="entry name" value="MPN"/>
    <property type="match status" value="1"/>
</dbReference>
<dbReference type="Pfam" id="PF20582">
    <property type="entry name" value="UPF0758_N"/>
    <property type="match status" value="1"/>
</dbReference>
<keyword evidence="1" id="KW-0645">Protease</keyword>
<name>A0ABZ0UVH0_9RICK</name>
<dbReference type="InterPro" id="IPR010994">
    <property type="entry name" value="RuvA_2-like"/>
</dbReference>
<dbReference type="Gene3D" id="3.40.140.10">
    <property type="entry name" value="Cytidine Deaminase, domain 2"/>
    <property type="match status" value="1"/>
</dbReference>
<evidence type="ECO:0000256" key="3">
    <source>
        <dbReference type="ARBA" id="ARBA00022801"/>
    </source>
</evidence>
<dbReference type="InterPro" id="IPR025657">
    <property type="entry name" value="RadC_JAB"/>
</dbReference>
<organism evidence="8 9">
    <name type="scientific">Candidatus Trichorickettsia mobilis</name>
    <dbReference type="NCBI Taxonomy" id="1346319"/>
    <lineage>
        <taxon>Bacteria</taxon>
        <taxon>Pseudomonadati</taxon>
        <taxon>Pseudomonadota</taxon>
        <taxon>Alphaproteobacteria</taxon>
        <taxon>Rickettsiales</taxon>
        <taxon>Rickettsiaceae</taxon>
        <taxon>Rickettsieae</taxon>
        <taxon>Candidatus Trichorickettsia</taxon>
    </lineage>
</organism>
<keyword evidence="4" id="KW-0862">Zinc</keyword>
<evidence type="ECO:0000256" key="5">
    <source>
        <dbReference type="ARBA" id="ARBA00023049"/>
    </source>
</evidence>
<sequence>MQDNQLQPHYIGHRSRLRQKVLDHQLDSFADYELLELLLFTAIPRRDVKPIAKKLLNQFGGLSNLINTDKDKLLLIEGINKNFCTNLYVVRELLNRVLKQKIVNNNIIGCWSDLLDYLKSTMGSLKIEQFKVLFLNKKNILIADELMSVGTIDQAAVYPREIIKRALFHEAGAIILTHNHPSGSPTPSKSDLELTKKIVEVCSAVSISVHDHVIIAGGEYYSFKSNLLL</sequence>
<keyword evidence="5" id="KW-0482">Metalloprotease</keyword>
<dbReference type="PANTHER" id="PTHR30471">
    <property type="entry name" value="DNA REPAIR PROTEIN RADC"/>
    <property type="match status" value="1"/>
</dbReference>
<reference evidence="8 9" key="1">
    <citation type="submission" date="2022-10" db="EMBL/GenBank/DDBJ databases">
        <title>Host association and intracellularity evolved multiple times independently in the Rickettsiales.</title>
        <authorList>
            <person name="Castelli M."/>
            <person name="Nardi T."/>
            <person name="Gammuto L."/>
            <person name="Bellinzona G."/>
            <person name="Sabaneyeva E."/>
            <person name="Potekhin A."/>
            <person name="Serra V."/>
            <person name="Petroni G."/>
            <person name="Sassera D."/>
        </authorList>
    </citation>
    <scope>NUCLEOTIDE SEQUENCE [LARGE SCALE GENOMIC DNA]</scope>
    <source>
        <strain evidence="8 9">Kr 154-4</strain>
    </source>
</reference>
<dbReference type="CDD" id="cd08071">
    <property type="entry name" value="MPN_DUF2466"/>
    <property type="match status" value="1"/>
</dbReference>
<keyword evidence="2" id="KW-0479">Metal-binding</keyword>
<gene>
    <name evidence="8" type="ORF">Trichorick_00799</name>
</gene>
<evidence type="ECO:0000256" key="2">
    <source>
        <dbReference type="ARBA" id="ARBA00022723"/>
    </source>
</evidence>
<protein>
    <submittedName>
        <fullName evidence="8">RadC-like JAB domain-containing protein</fullName>
    </submittedName>
</protein>
<dbReference type="InterPro" id="IPR020891">
    <property type="entry name" value="UPF0758_CS"/>
</dbReference>
<dbReference type="PANTHER" id="PTHR30471:SF3">
    <property type="entry name" value="UPF0758 PROTEIN YEES-RELATED"/>
    <property type="match status" value="1"/>
</dbReference>
<dbReference type="NCBIfam" id="TIGR00608">
    <property type="entry name" value="radc"/>
    <property type="match status" value="1"/>
</dbReference>
<evidence type="ECO:0000259" key="7">
    <source>
        <dbReference type="PROSITE" id="PS50249"/>
    </source>
</evidence>
<evidence type="ECO:0000256" key="4">
    <source>
        <dbReference type="ARBA" id="ARBA00022833"/>
    </source>
</evidence>
<dbReference type="RefSeq" id="WP_323737734.1">
    <property type="nucleotide sequence ID" value="NZ_CP112932.1"/>
</dbReference>
<accession>A0ABZ0UVH0</accession>
<evidence type="ECO:0000313" key="9">
    <source>
        <dbReference type="Proteomes" id="UP001326613"/>
    </source>
</evidence>
<dbReference type="NCBIfam" id="NF000642">
    <property type="entry name" value="PRK00024.1"/>
    <property type="match status" value="1"/>
</dbReference>
<evidence type="ECO:0000256" key="1">
    <source>
        <dbReference type="ARBA" id="ARBA00022670"/>
    </source>
</evidence>
<evidence type="ECO:0000313" key="8">
    <source>
        <dbReference type="EMBL" id="WPY00909.1"/>
    </source>
</evidence>
<keyword evidence="3" id="KW-0378">Hydrolase</keyword>
<dbReference type="Proteomes" id="UP001326613">
    <property type="component" value="Chromosome"/>
</dbReference>
<dbReference type="Pfam" id="PF04002">
    <property type="entry name" value="RadC"/>
    <property type="match status" value="1"/>
</dbReference>
<evidence type="ECO:0000256" key="6">
    <source>
        <dbReference type="RuleBase" id="RU003797"/>
    </source>
</evidence>
<dbReference type="SUPFAM" id="SSF47781">
    <property type="entry name" value="RuvA domain 2-like"/>
    <property type="match status" value="1"/>
</dbReference>
<dbReference type="PROSITE" id="PS01302">
    <property type="entry name" value="UPF0758"/>
    <property type="match status" value="1"/>
</dbReference>
<dbReference type="InterPro" id="IPR037518">
    <property type="entry name" value="MPN"/>
</dbReference>